<sequence length="106" mass="12240">MRYTPGSDCFAKTDSNRFGPSQGMPAQWRIICENGWPRGVENCQTENGCKMEADGHACTLRRHHLDLFFHSSQHLGGKYRDAGRPLLYQIATFRRSPSWHLKGRFR</sequence>
<accession>A0A329YI47</accession>
<gene>
    <name evidence="1" type="ORF">DQ393_04745</name>
</gene>
<protein>
    <submittedName>
        <fullName evidence="1">Uncharacterized protein</fullName>
    </submittedName>
</protein>
<comment type="caution">
    <text evidence="1">The sequence shown here is derived from an EMBL/GenBank/DDBJ whole genome shotgun (WGS) entry which is preliminary data.</text>
</comment>
<reference evidence="1 2" key="1">
    <citation type="submission" date="2018-06" db="EMBL/GenBank/DDBJ databases">
        <title>Whole Genome Sequence of an efficient microsymbiont, Rhizobium tropici.</title>
        <authorList>
            <person name="Srinivasan R."/>
            <person name="Singh H.V."/>
            <person name="Srivastava R."/>
            <person name="Kumari B."/>
            <person name="Radhakrishna A."/>
        </authorList>
    </citation>
    <scope>NUCLEOTIDE SEQUENCE [LARGE SCALE GENOMIC DNA]</scope>
    <source>
        <strain evidence="1 2">IGFRI Rhizo-19</strain>
    </source>
</reference>
<organism evidence="1 2">
    <name type="scientific">Rhizobium tropici</name>
    <dbReference type="NCBI Taxonomy" id="398"/>
    <lineage>
        <taxon>Bacteria</taxon>
        <taxon>Pseudomonadati</taxon>
        <taxon>Pseudomonadota</taxon>
        <taxon>Alphaproteobacteria</taxon>
        <taxon>Hyphomicrobiales</taxon>
        <taxon>Rhizobiaceae</taxon>
        <taxon>Rhizobium/Agrobacterium group</taxon>
        <taxon>Rhizobium</taxon>
    </lineage>
</organism>
<evidence type="ECO:0000313" key="1">
    <source>
        <dbReference type="EMBL" id="RAX42698.1"/>
    </source>
</evidence>
<dbReference type="Proteomes" id="UP000251205">
    <property type="component" value="Unassembled WGS sequence"/>
</dbReference>
<dbReference type="AlphaFoldDB" id="A0A329YI47"/>
<evidence type="ECO:0000313" key="2">
    <source>
        <dbReference type="Proteomes" id="UP000251205"/>
    </source>
</evidence>
<dbReference type="EMBL" id="QMKK01000021">
    <property type="protein sequence ID" value="RAX42698.1"/>
    <property type="molecule type" value="Genomic_DNA"/>
</dbReference>
<name>A0A329YI47_RHITR</name>
<proteinExistence type="predicted"/>